<feature type="domain" description="FAD dependent oxidoreductase" evidence="7">
    <location>
        <begin position="6"/>
        <end position="362"/>
    </location>
</feature>
<comment type="similarity">
    <text evidence="2 6">Belongs to the FAD-dependent glycerol-3-phosphate dehydrogenase family.</text>
</comment>
<dbReference type="PANTHER" id="PTHR11985">
    <property type="entry name" value="GLYCEROL-3-PHOSPHATE DEHYDROGENASE"/>
    <property type="match status" value="1"/>
</dbReference>
<dbReference type="InterPro" id="IPR036188">
    <property type="entry name" value="FAD/NAD-bd_sf"/>
</dbReference>
<keyword evidence="3 6" id="KW-0285">Flavoprotein</keyword>
<keyword evidence="10" id="KW-1185">Reference proteome</keyword>
<dbReference type="NCBIfam" id="NF009906">
    <property type="entry name" value="PRK13369.1"/>
    <property type="match status" value="1"/>
</dbReference>
<dbReference type="Gene3D" id="1.10.8.870">
    <property type="entry name" value="Alpha-glycerophosphate oxidase, cap domain"/>
    <property type="match status" value="1"/>
</dbReference>
<dbReference type="GO" id="GO:0004368">
    <property type="term" value="F:glycerol-3-phosphate dehydrogenase (quinone) activity"/>
    <property type="evidence" value="ECO:0007669"/>
    <property type="project" value="UniProtKB-EC"/>
</dbReference>
<sequence length="506" mass="56219">MAADYDLLVIGGGINGAGIARDAVGRGASVMLVEMGDLAGATSSASTKLIHGGLRYLEYYEFDLVRKALKEREVLWKLAPHIAWPLRFILPHHKDLRPAWLLRLGLFMYDHLGGRKLLPATNTVPLDQGTYSKGLKKLFKKGFEYSDCWVDDARLVVLNARDAADRGAEVLTRTKCVSARRDGDHWQVVLKDLSSGTERAVTASVLVNAAGPWVAEMLRGVVGANNSSAIRLVKGSHIIVPRQFEHDRCFIFQNGDGRIVFAIPYENDFTLIGTTDVDYQDDLGKVQISQDEVEYLCKAVSEYLETPVTPDDVVHTYSGVRPLYDDGAKDAKAATRDYVLELDAGDQKPAVLSVFGGKITTYRKLSEHVLGKLKPHLPFKRDEWTDQDVLPGGNFNVLAFEEEVSALQAHYPFLDKTFATRLIRLYGTDARSILGKAAQFSDLGQLFGYNLYEAEVKWLVSREWARTAEDVLWRRTKLGLRLSEVETAALDNYLSAHLAELVGTAA</sequence>
<dbReference type="EMBL" id="CXWD01000012">
    <property type="protein sequence ID" value="CTQ72587.1"/>
    <property type="molecule type" value="Genomic_DNA"/>
</dbReference>
<evidence type="ECO:0000256" key="3">
    <source>
        <dbReference type="ARBA" id="ARBA00022630"/>
    </source>
</evidence>
<evidence type="ECO:0000256" key="6">
    <source>
        <dbReference type="RuleBase" id="RU361217"/>
    </source>
</evidence>
<dbReference type="InterPro" id="IPR000447">
    <property type="entry name" value="G3P_DH_FAD-dep"/>
</dbReference>
<organism evidence="9 10">
    <name type="scientific">Roseibium alexandrii</name>
    <dbReference type="NCBI Taxonomy" id="388408"/>
    <lineage>
        <taxon>Bacteria</taxon>
        <taxon>Pseudomonadati</taxon>
        <taxon>Pseudomonadota</taxon>
        <taxon>Alphaproteobacteria</taxon>
        <taxon>Hyphomicrobiales</taxon>
        <taxon>Stappiaceae</taxon>
        <taxon>Roseibium</taxon>
    </lineage>
</organism>
<comment type="catalytic activity">
    <reaction evidence="6">
        <text>a quinone + sn-glycerol 3-phosphate = dihydroxyacetone phosphate + a quinol</text>
        <dbReference type="Rhea" id="RHEA:18977"/>
        <dbReference type="ChEBI" id="CHEBI:24646"/>
        <dbReference type="ChEBI" id="CHEBI:57597"/>
        <dbReference type="ChEBI" id="CHEBI:57642"/>
        <dbReference type="ChEBI" id="CHEBI:132124"/>
        <dbReference type="EC" id="1.1.5.3"/>
    </reaction>
</comment>
<dbReference type="Gene3D" id="3.30.9.10">
    <property type="entry name" value="D-Amino Acid Oxidase, subunit A, domain 2"/>
    <property type="match status" value="1"/>
</dbReference>
<dbReference type="Pfam" id="PF01266">
    <property type="entry name" value="DAO"/>
    <property type="match status" value="1"/>
</dbReference>
<dbReference type="InterPro" id="IPR038299">
    <property type="entry name" value="DAO_C_sf"/>
</dbReference>
<accession>A0A0M7AD79</accession>
<dbReference type="InterPro" id="IPR006076">
    <property type="entry name" value="FAD-dep_OxRdtase"/>
</dbReference>
<proteinExistence type="inferred from homology"/>
<dbReference type="GO" id="GO:0009331">
    <property type="term" value="C:glycerol-3-phosphate dehydrogenase (FAD) complex"/>
    <property type="evidence" value="ECO:0007669"/>
    <property type="project" value="UniProtKB-UniRule"/>
</dbReference>
<reference evidence="10" key="1">
    <citation type="submission" date="2015-07" db="EMBL/GenBank/DDBJ databases">
        <authorList>
            <person name="Rodrigo-Torres Lidia"/>
            <person name="Arahal R.David."/>
        </authorList>
    </citation>
    <scope>NUCLEOTIDE SEQUENCE [LARGE SCALE GENOMIC DNA]</scope>
    <source>
        <strain evidence="10">CECT 5112</strain>
    </source>
</reference>
<dbReference type="NCBIfam" id="NF008899">
    <property type="entry name" value="PRK12266.1"/>
    <property type="match status" value="1"/>
</dbReference>
<dbReference type="RefSeq" id="WP_055672659.1">
    <property type="nucleotide sequence ID" value="NZ_CXWD01000012.1"/>
</dbReference>
<evidence type="ECO:0000256" key="1">
    <source>
        <dbReference type="ARBA" id="ARBA00001974"/>
    </source>
</evidence>
<dbReference type="SUPFAM" id="SSF51905">
    <property type="entry name" value="FAD/NAD(P)-binding domain"/>
    <property type="match status" value="1"/>
</dbReference>
<dbReference type="PROSITE" id="PS00977">
    <property type="entry name" value="FAD_G3PDH_1"/>
    <property type="match status" value="1"/>
</dbReference>
<dbReference type="Gene3D" id="6.10.250.1890">
    <property type="match status" value="1"/>
</dbReference>
<dbReference type="Gene3D" id="3.50.50.60">
    <property type="entry name" value="FAD/NAD(P)-binding domain"/>
    <property type="match status" value="1"/>
</dbReference>
<dbReference type="Proteomes" id="UP000053235">
    <property type="component" value="Unassembled WGS sequence"/>
</dbReference>
<dbReference type="InterPro" id="IPR031656">
    <property type="entry name" value="DAO_C"/>
</dbReference>
<dbReference type="AlphaFoldDB" id="A0A0M7AD79"/>
<evidence type="ECO:0000259" key="8">
    <source>
        <dbReference type="Pfam" id="PF16901"/>
    </source>
</evidence>
<evidence type="ECO:0000256" key="5">
    <source>
        <dbReference type="ARBA" id="ARBA00023002"/>
    </source>
</evidence>
<dbReference type="EC" id="1.1.5.3" evidence="6"/>
<evidence type="ECO:0000259" key="7">
    <source>
        <dbReference type="Pfam" id="PF01266"/>
    </source>
</evidence>
<dbReference type="PRINTS" id="PR01001">
    <property type="entry name" value="FADG3PDH"/>
</dbReference>
<evidence type="ECO:0000256" key="2">
    <source>
        <dbReference type="ARBA" id="ARBA00007330"/>
    </source>
</evidence>
<feature type="domain" description="Alpha-glycerophosphate oxidase C-terminal" evidence="8">
    <location>
        <begin position="385"/>
        <end position="491"/>
    </location>
</feature>
<dbReference type="STRING" id="388408.LAX5112_03235"/>
<name>A0A0M7AD79_9HYPH</name>
<gene>
    <name evidence="9" type="primary">glpD</name>
    <name evidence="9" type="ORF">LAX5112_03235</name>
</gene>
<dbReference type="PANTHER" id="PTHR11985:SF15">
    <property type="entry name" value="GLYCEROL-3-PHOSPHATE DEHYDROGENASE, MITOCHONDRIAL"/>
    <property type="match status" value="1"/>
</dbReference>
<evidence type="ECO:0000313" key="9">
    <source>
        <dbReference type="EMBL" id="CTQ72587.1"/>
    </source>
</evidence>
<protein>
    <recommendedName>
        <fullName evidence="6">Glycerol-3-phosphate dehydrogenase</fullName>
        <ecNumber evidence="6">1.1.5.3</ecNumber>
    </recommendedName>
</protein>
<dbReference type="Pfam" id="PF16901">
    <property type="entry name" value="DAO_C"/>
    <property type="match status" value="1"/>
</dbReference>
<evidence type="ECO:0000313" key="10">
    <source>
        <dbReference type="Proteomes" id="UP000053235"/>
    </source>
</evidence>
<dbReference type="SUPFAM" id="SSF54373">
    <property type="entry name" value="FAD-linked reductases, C-terminal domain"/>
    <property type="match status" value="1"/>
</dbReference>
<keyword evidence="4" id="KW-0274">FAD</keyword>
<keyword evidence="5 6" id="KW-0560">Oxidoreductase</keyword>
<dbReference type="GO" id="GO:0046168">
    <property type="term" value="P:glycerol-3-phosphate catabolic process"/>
    <property type="evidence" value="ECO:0007669"/>
    <property type="project" value="TreeGrafter"/>
</dbReference>
<dbReference type="OrthoDB" id="9766796at2"/>
<evidence type="ECO:0000256" key="4">
    <source>
        <dbReference type="ARBA" id="ARBA00022827"/>
    </source>
</evidence>
<comment type="cofactor">
    <cofactor evidence="1 6">
        <name>FAD</name>
        <dbReference type="ChEBI" id="CHEBI:57692"/>
    </cofactor>
</comment>